<dbReference type="GO" id="GO:0016787">
    <property type="term" value="F:hydrolase activity"/>
    <property type="evidence" value="ECO:0007669"/>
    <property type="project" value="UniProtKB-KW"/>
</dbReference>
<dbReference type="PANTHER" id="PTHR43798">
    <property type="entry name" value="MONOACYLGLYCEROL LIPASE"/>
    <property type="match status" value="1"/>
</dbReference>
<dbReference type="GO" id="GO:0016020">
    <property type="term" value="C:membrane"/>
    <property type="evidence" value="ECO:0007669"/>
    <property type="project" value="TreeGrafter"/>
</dbReference>
<dbReference type="InterPro" id="IPR029058">
    <property type="entry name" value="AB_hydrolase_fold"/>
</dbReference>
<dbReference type="InterPro" id="IPR050266">
    <property type="entry name" value="AB_hydrolase_sf"/>
</dbReference>
<dbReference type="InterPro" id="IPR000073">
    <property type="entry name" value="AB_hydrolase_1"/>
</dbReference>
<comment type="caution">
    <text evidence="2">The sequence shown here is derived from an EMBL/GenBank/DDBJ whole genome shotgun (WGS) entry which is preliminary data.</text>
</comment>
<dbReference type="Proteomes" id="UP000744980">
    <property type="component" value="Unassembled WGS sequence"/>
</dbReference>
<reference evidence="2 3" key="1">
    <citation type="submission" date="2020-01" db="EMBL/GenBank/DDBJ databases">
        <title>Draft genome assembly of Ensifer adhaerens T173.</title>
        <authorList>
            <person name="Craig J.E."/>
            <person name="Stinchcombe J.R."/>
        </authorList>
    </citation>
    <scope>NUCLEOTIDE SEQUENCE [LARGE SCALE GENOMIC DNA]</scope>
    <source>
        <strain evidence="2 3">T173</strain>
    </source>
</reference>
<organism evidence="2 3">
    <name type="scientific">Ensifer canadensis</name>
    <dbReference type="NCBI Taxonomy" id="555315"/>
    <lineage>
        <taxon>Bacteria</taxon>
        <taxon>Pseudomonadati</taxon>
        <taxon>Pseudomonadota</taxon>
        <taxon>Alphaproteobacteria</taxon>
        <taxon>Hyphomicrobiales</taxon>
        <taxon>Rhizobiaceae</taxon>
        <taxon>Sinorhizobium/Ensifer group</taxon>
        <taxon>Ensifer</taxon>
    </lineage>
</organism>
<evidence type="ECO:0000313" key="2">
    <source>
        <dbReference type="EMBL" id="MBM3094983.1"/>
    </source>
</evidence>
<dbReference type="Gene3D" id="3.40.50.1820">
    <property type="entry name" value="alpha/beta hydrolase"/>
    <property type="match status" value="1"/>
</dbReference>
<protein>
    <submittedName>
        <fullName evidence="2">Alpha/beta fold hydrolase</fullName>
    </submittedName>
</protein>
<dbReference type="AlphaFoldDB" id="A0AAW4FUI7"/>
<dbReference type="PRINTS" id="PR00412">
    <property type="entry name" value="EPOXHYDRLASE"/>
</dbReference>
<accession>A0AAW4FUI7</accession>
<proteinExistence type="predicted"/>
<dbReference type="PANTHER" id="PTHR43798:SF24">
    <property type="entry name" value="CIS-3-ALKYL-4-ALKYLOXETAN-2-ONE DECARBOXYLASE"/>
    <property type="match status" value="1"/>
</dbReference>
<dbReference type="EMBL" id="WXFA01000035">
    <property type="protein sequence ID" value="MBM3094983.1"/>
    <property type="molecule type" value="Genomic_DNA"/>
</dbReference>
<dbReference type="SUPFAM" id="SSF53474">
    <property type="entry name" value="alpha/beta-Hydrolases"/>
    <property type="match status" value="1"/>
</dbReference>
<sequence>MFENFSLEMITVSNGTLRVRHGGSGPPLVLLHGHPRTHMTWWQVANKLSSKFTIVCPDLPGFGQSYLPRDTPDHAGSSKRTKASDCMELMEYLGHHRFAVAGHDRGSYVAFRAAMDFPDRVERLIVMDGVPILEALERANEKFARLWWHWFFFGTSHRPERAIGADPDAWYGGSAQFMGKEAFNDYLVATRNPQVIHTMIEDYRAGLGVDKAHDLADREAGKTVMCPTCLLWSKRDDLEELYGDPLSIWRPWAPGIVGRSIDSGHHMAEEAPHEVAAAIIAFQHGSTP</sequence>
<evidence type="ECO:0000259" key="1">
    <source>
        <dbReference type="Pfam" id="PF00561"/>
    </source>
</evidence>
<dbReference type="InterPro" id="IPR000639">
    <property type="entry name" value="Epox_hydrolase-like"/>
</dbReference>
<dbReference type="RefSeq" id="WP_203529502.1">
    <property type="nucleotide sequence ID" value="NZ_CP083373.1"/>
</dbReference>
<keyword evidence="3" id="KW-1185">Reference proteome</keyword>
<evidence type="ECO:0000313" key="3">
    <source>
        <dbReference type="Proteomes" id="UP000744980"/>
    </source>
</evidence>
<dbReference type="PRINTS" id="PR00111">
    <property type="entry name" value="ABHYDROLASE"/>
</dbReference>
<name>A0AAW4FUI7_9HYPH</name>
<feature type="domain" description="AB hydrolase-1" evidence="1">
    <location>
        <begin position="26"/>
        <end position="236"/>
    </location>
</feature>
<keyword evidence="2" id="KW-0378">Hydrolase</keyword>
<dbReference type="Pfam" id="PF00561">
    <property type="entry name" value="Abhydrolase_1"/>
    <property type="match status" value="1"/>
</dbReference>
<gene>
    <name evidence="2" type="ORF">GFB56_30050</name>
</gene>